<dbReference type="VEuPathDB" id="FungiDB:VP01_942g3"/>
<gene>
    <name evidence="2" type="ORF">VP01_942g3</name>
</gene>
<reference evidence="2 3" key="1">
    <citation type="submission" date="2015-08" db="EMBL/GenBank/DDBJ databases">
        <title>Next Generation Sequencing and Analysis of the Genome of Puccinia sorghi L Schw, the Causal Agent of Maize Common Rust.</title>
        <authorList>
            <person name="Rochi L."/>
            <person name="Burguener G."/>
            <person name="Darino M."/>
            <person name="Turjanski A."/>
            <person name="Kreff E."/>
            <person name="Dieguez M.J."/>
            <person name="Sacco F."/>
        </authorList>
    </citation>
    <scope>NUCLEOTIDE SEQUENCE [LARGE SCALE GENOMIC DNA]</scope>
    <source>
        <strain evidence="2 3">RO10H11247</strain>
    </source>
</reference>
<name>A0A0L6U6M6_9BASI</name>
<evidence type="ECO:0000256" key="1">
    <source>
        <dbReference type="SAM" id="MobiDB-lite"/>
    </source>
</evidence>
<proteinExistence type="predicted"/>
<dbReference type="AlphaFoldDB" id="A0A0L6U6M6"/>
<feature type="non-terminal residue" evidence="2">
    <location>
        <position position="241"/>
    </location>
</feature>
<feature type="region of interest" description="Disordered" evidence="1">
    <location>
        <begin position="1"/>
        <end position="26"/>
    </location>
</feature>
<comment type="caution">
    <text evidence="2">The sequence shown here is derived from an EMBL/GenBank/DDBJ whole genome shotgun (WGS) entry which is preliminary data.</text>
</comment>
<evidence type="ECO:0000313" key="3">
    <source>
        <dbReference type="Proteomes" id="UP000037035"/>
    </source>
</evidence>
<protein>
    <recommendedName>
        <fullName evidence="4">HAT C-terminal dimerisation domain-containing protein</fullName>
    </recommendedName>
</protein>
<dbReference type="Proteomes" id="UP000037035">
    <property type="component" value="Unassembled WGS sequence"/>
</dbReference>
<accession>A0A0L6U6M6</accession>
<organism evidence="2 3">
    <name type="scientific">Puccinia sorghi</name>
    <dbReference type="NCBI Taxonomy" id="27349"/>
    <lineage>
        <taxon>Eukaryota</taxon>
        <taxon>Fungi</taxon>
        <taxon>Dikarya</taxon>
        <taxon>Basidiomycota</taxon>
        <taxon>Pucciniomycotina</taxon>
        <taxon>Pucciniomycetes</taxon>
        <taxon>Pucciniales</taxon>
        <taxon>Pucciniaceae</taxon>
        <taxon>Puccinia</taxon>
    </lineage>
</organism>
<dbReference type="OrthoDB" id="3400316at2759"/>
<evidence type="ECO:0008006" key="4">
    <source>
        <dbReference type="Google" id="ProtNLM"/>
    </source>
</evidence>
<dbReference type="EMBL" id="LAVV01015082">
    <property type="protein sequence ID" value="KNZ44178.1"/>
    <property type="molecule type" value="Genomic_DNA"/>
</dbReference>
<evidence type="ECO:0000313" key="2">
    <source>
        <dbReference type="EMBL" id="KNZ44178.1"/>
    </source>
</evidence>
<sequence>MARKQPASVPTADQNPGPSPQVEPEIQAPQAIRKSWVWKYFVDEPKLEKVRCIAIMKKNSRPCNSLLAPDRSGSTKSMIESGLQDISVMIKKQKTNHLSKFSIFCNKKAITYLIADTNLPFAFVERKSFQELMTLMNPETLAWEICSFQEKQSQWRCTTCTSHTPTTSKMSSKTSSKLAQTWYTKKLLLPSLCLSSPHNSSHTCSSFAKVFIEGLDNYNLTNLLVRITADNASNNSTLAAR</sequence>
<keyword evidence="3" id="KW-1185">Reference proteome</keyword>